<sequence>MRVLLPKGESLVDHQILQAKSELLRRMSVDDFARLKPHLQSVFLELRAPLETAGQKIEAVYFLESGLASVVAKTSAKAEAEVGIIGFEGMTGSALVMGDDEANFDCYVQSTSEAIRIPAAPFVEALEDSPTLRPFLLRYVQYLHVQTSYTAAINARQSLEVRLARWLLMCGDRTVGDRLVITHEFLSIMLGVRRPGVTVGLQMIESYGYIRARRGEITIRSRDGLLTLAREAYGPPEAQYRRLVGDLGSKNPARQERPPT</sequence>
<dbReference type="Pfam" id="PF13545">
    <property type="entry name" value="HTH_Crp_2"/>
    <property type="match status" value="1"/>
</dbReference>
<dbReference type="Gene3D" id="2.60.120.10">
    <property type="entry name" value="Jelly Rolls"/>
    <property type="match status" value="1"/>
</dbReference>
<keyword evidence="2" id="KW-0238">DNA-binding</keyword>
<evidence type="ECO:0000256" key="1">
    <source>
        <dbReference type="ARBA" id="ARBA00023015"/>
    </source>
</evidence>
<dbReference type="SUPFAM" id="SSF51206">
    <property type="entry name" value="cAMP-binding domain-like"/>
    <property type="match status" value="1"/>
</dbReference>
<keyword evidence="1" id="KW-0805">Transcription regulation</keyword>
<reference evidence="5 6" key="1">
    <citation type="journal article" date="2024" name="Proc. Natl. Acad. Sci. U.S.A.">
        <title>The evolutionary genomics of adaptation to stress in wild rhizobium bacteria.</title>
        <authorList>
            <person name="Kehlet-Delgado H."/>
            <person name="Montoya A.P."/>
            <person name="Jensen K.T."/>
            <person name="Wendlandt C.E."/>
            <person name="Dexheimer C."/>
            <person name="Roberts M."/>
            <person name="Torres Martinez L."/>
            <person name="Friesen M.L."/>
            <person name="Griffitts J.S."/>
            <person name="Porter S.S."/>
        </authorList>
    </citation>
    <scope>NUCLEOTIDE SEQUENCE [LARGE SCALE GENOMIC DNA]</scope>
    <source>
        <strain evidence="5 6">M0729</strain>
    </source>
</reference>
<dbReference type="RefSeq" id="WP_287274833.1">
    <property type="nucleotide sequence ID" value="NZ_JAMYMY010000078.1"/>
</dbReference>
<evidence type="ECO:0000256" key="3">
    <source>
        <dbReference type="ARBA" id="ARBA00023163"/>
    </source>
</evidence>
<dbReference type="InterPro" id="IPR000595">
    <property type="entry name" value="cNMP-bd_dom"/>
</dbReference>
<proteinExistence type="predicted"/>
<dbReference type="InterPro" id="IPR012318">
    <property type="entry name" value="HTH_CRP"/>
</dbReference>
<protein>
    <submittedName>
        <fullName evidence="5">Crp/Fnr family transcriptional regulator</fullName>
    </submittedName>
</protein>
<dbReference type="InterPro" id="IPR018490">
    <property type="entry name" value="cNMP-bd_dom_sf"/>
</dbReference>
<feature type="domain" description="HTH crp-type" evidence="4">
    <location>
        <begin position="162"/>
        <end position="226"/>
    </location>
</feature>
<accession>A0ABV1YQQ5</accession>
<keyword evidence="6" id="KW-1185">Reference proteome</keyword>
<gene>
    <name evidence="5" type="ORF">NKI33_31790</name>
</gene>
<comment type="caution">
    <text evidence="5">The sequence shown here is derived from an EMBL/GenBank/DDBJ whole genome shotgun (WGS) entry which is preliminary data.</text>
</comment>
<evidence type="ECO:0000256" key="2">
    <source>
        <dbReference type="ARBA" id="ARBA00023125"/>
    </source>
</evidence>
<organism evidence="5 6">
    <name type="scientific">Mesorhizobium opportunistum</name>
    <dbReference type="NCBI Taxonomy" id="593909"/>
    <lineage>
        <taxon>Bacteria</taxon>
        <taxon>Pseudomonadati</taxon>
        <taxon>Pseudomonadota</taxon>
        <taxon>Alphaproteobacteria</taxon>
        <taxon>Hyphomicrobiales</taxon>
        <taxon>Phyllobacteriaceae</taxon>
        <taxon>Mesorhizobium</taxon>
    </lineage>
</organism>
<evidence type="ECO:0000259" key="4">
    <source>
        <dbReference type="Pfam" id="PF13545"/>
    </source>
</evidence>
<dbReference type="CDD" id="cd00038">
    <property type="entry name" value="CAP_ED"/>
    <property type="match status" value="1"/>
</dbReference>
<evidence type="ECO:0000313" key="5">
    <source>
        <dbReference type="EMBL" id="MER8937522.1"/>
    </source>
</evidence>
<dbReference type="InterPro" id="IPR014710">
    <property type="entry name" value="RmlC-like_jellyroll"/>
</dbReference>
<dbReference type="EMBL" id="JAMYPJ010000080">
    <property type="protein sequence ID" value="MER8937522.1"/>
    <property type="molecule type" value="Genomic_DNA"/>
</dbReference>
<dbReference type="Gene3D" id="1.10.10.10">
    <property type="entry name" value="Winged helix-like DNA-binding domain superfamily/Winged helix DNA-binding domain"/>
    <property type="match status" value="1"/>
</dbReference>
<dbReference type="Proteomes" id="UP001464387">
    <property type="component" value="Unassembled WGS sequence"/>
</dbReference>
<dbReference type="InterPro" id="IPR036388">
    <property type="entry name" value="WH-like_DNA-bd_sf"/>
</dbReference>
<dbReference type="InterPro" id="IPR036390">
    <property type="entry name" value="WH_DNA-bd_sf"/>
</dbReference>
<dbReference type="SUPFAM" id="SSF46785">
    <property type="entry name" value="Winged helix' DNA-binding domain"/>
    <property type="match status" value="1"/>
</dbReference>
<evidence type="ECO:0000313" key="6">
    <source>
        <dbReference type="Proteomes" id="UP001464387"/>
    </source>
</evidence>
<keyword evidence="3" id="KW-0804">Transcription</keyword>
<name>A0ABV1YQQ5_9HYPH</name>